<comment type="caution">
    <text evidence="1">The sequence shown here is derived from an EMBL/GenBank/DDBJ whole genome shotgun (WGS) entry which is preliminary data.</text>
</comment>
<dbReference type="AlphaFoldDB" id="A0A418ZZC3"/>
<proteinExistence type="predicted"/>
<dbReference type="RefSeq" id="WP_119885539.1">
    <property type="nucleotide sequence ID" value="NZ_CP067169.1"/>
</dbReference>
<name>A0A418ZZC3_9RHOB</name>
<protein>
    <recommendedName>
        <fullName evidence="3">Antibiotic biosynthesis monooxygenase</fullName>
    </recommendedName>
</protein>
<organism evidence="1 2">
    <name type="scientific">Paracoccus aestuarii</name>
    <dbReference type="NCBI Taxonomy" id="453842"/>
    <lineage>
        <taxon>Bacteria</taxon>
        <taxon>Pseudomonadati</taxon>
        <taxon>Pseudomonadota</taxon>
        <taxon>Alphaproteobacteria</taxon>
        <taxon>Rhodobacterales</taxon>
        <taxon>Paracoccaceae</taxon>
        <taxon>Paracoccus</taxon>
    </lineage>
</organism>
<evidence type="ECO:0008006" key="3">
    <source>
        <dbReference type="Google" id="ProtNLM"/>
    </source>
</evidence>
<dbReference type="Proteomes" id="UP000285530">
    <property type="component" value="Unassembled WGS sequence"/>
</dbReference>
<evidence type="ECO:0000313" key="2">
    <source>
        <dbReference type="Proteomes" id="UP000285530"/>
    </source>
</evidence>
<keyword evidence="2" id="KW-1185">Reference proteome</keyword>
<sequence>MQLIIRYAHADRAAFRTAFDADAEDRGRNGMTLLQLWHEDAGHSWALFQVSNPKSARNYLSGAAATFNAQAGVTAADAHFLETA</sequence>
<reference evidence="1 2" key="1">
    <citation type="submission" date="2018-09" db="EMBL/GenBank/DDBJ databases">
        <title>Paracoccus onubensis nov. sp. a moderate halophilic bacterium isolated from Gruta de las Maravillas (Aracena, Spain).</title>
        <authorList>
            <person name="Jurado V."/>
            <person name="Gutierrez-Patricio S."/>
            <person name="Gonzalez-Pimentel J.L."/>
            <person name="Laiz L."/>
            <person name="Saiz-Jimenez C."/>
        </authorList>
    </citation>
    <scope>NUCLEOTIDE SEQUENCE [LARGE SCALE GENOMIC DNA]</scope>
    <source>
        <strain evidence="1 2">DSM 19484</strain>
    </source>
</reference>
<evidence type="ECO:0000313" key="1">
    <source>
        <dbReference type="EMBL" id="RJL05939.1"/>
    </source>
</evidence>
<dbReference type="OrthoDB" id="7726846at2"/>
<gene>
    <name evidence="1" type="ORF">D3P06_05160</name>
</gene>
<dbReference type="EMBL" id="QZEV01000015">
    <property type="protein sequence ID" value="RJL05939.1"/>
    <property type="molecule type" value="Genomic_DNA"/>
</dbReference>
<accession>A0A418ZZC3</accession>